<protein>
    <submittedName>
        <fullName evidence="1">Uncharacterized protein</fullName>
    </submittedName>
</protein>
<dbReference type="EMBL" id="LAZR01003367">
    <property type="protein sequence ID" value="KKN19088.1"/>
    <property type="molecule type" value="Genomic_DNA"/>
</dbReference>
<name>A0A0F9RP78_9ZZZZ</name>
<organism evidence="1">
    <name type="scientific">marine sediment metagenome</name>
    <dbReference type="NCBI Taxonomy" id="412755"/>
    <lineage>
        <taxon>unclassified sequences</taxon>
        <taxon>metagenomes</taxon>
        <taxon>ecological metagenomes</taxon>
    </lineage>
</organism>
<sequence>MSKPDQNDVQVSSEVQAMIDRMHQSDTDYDDYPQHDFVKFPILQGVVMKVKVTEQIRRGEVVPVQLAIVDTGKETITLWESSNLEIFFQEIRADSRIVVIYKGDMDLGGGKHLKMYDAYHE</sequence>
<comment type="caution">
    <text evidence="1">The sequence shown here is derived from an EMBL/GenBank/DDBJ whole genome shotgun (WGS) entry which is preliminary data.</text>
</comment>
<proteinExistence type="predicted"/>
<gene>
    <name evidence="1" type="ORF">LCGC14_0949160</name>
</gene>
<accession>A0A0F9RP78</accession>
<reference evidence="1" key="1">
    <citation type="journal article" date="2015" name="Nature">
        <title>Complex archaea that bridge the gap between prokaryotes and eukaryotes.</title>
        <authorList>
            <person name="Spang A."/>
            <person name="Saw J.H."/>
            <person name="Jorgensen S.L."/>
            <person name="Zaremba-Niedzwiedzka K."/>
            <person name="Martijn J."/>
            <person name="Lind A.E."/>
            <person name="van Eijk R."/>
            <person name="Schleper C."/>
            <person name="Guy L."/>
            <person name="Ettema T.J."/>
        </authorList>
    </citation>
    <scope>NUCLEOTIDE SEQUENCE</scope>
</reference>
<dbReference type="AlphaFoldDB" id="A0A0F9RP78"/>
<evidence type="ECO:0000313" key="1">
    <source>
        <dbReference type="EMBL" id="KKN19088.1"/>
    </source>
</evidence>